<accession>X0V113</accession>
<comment type="caution">
    <text evidence="2">The sequence shown here is derived from an EMBL/GenBank/DDBJ whole genome shotgun (WGS) entry which is preliminary data.</text>
</comment>
<dbReference type="Gene3D" id="3.60.21.10">
    <property type="match status" value="1"/>
</dbReference>
<sequence>MSKRRKNIYFTSDTHFGHHNVIKFDNRPFQGVYQMDKGIIKRWNSVVREQDIVYHLGDVGFYKGDTAVDKMHDIVSQLNGTKIVLRGNHDKGYQTLLQYGFDSAMHNFTMEIANEMVTVSHYPLIGVWREDVTGMNNAVEGDNWHGETK</sequence>
<protein>
    <recommendedName>
        <fullName evidence="1">Calcineurin-like phosphoesterase domain-containing protein</fullName>
    </recommendedName>
</protein>
<dbReference type="SUPFAM" id="SSF56300">
    <property type="entry name" value="Metallo-dependent phosphatases"/>
    <property type="match status" value="1"/>
</dbReference>
<feature type="non-terminal residue" evidence="2">
    <location>
        <position position="149"/>
    </location>
</feature>
<dbReference type="GO" id="GO:0016787">
    <property type="term" value="F:hydrolase activity"/>
    <property type="evidence" value="ECO:0007669"/>
    <property type="project" value="InterPro"/>
</dbReference>
<dbReference type="InterPro" id="IPR029052">
    <property type="entry name" value="Metallo-depent_PP-like"/>
</dbReference>
<reference evidence="2" key="1">
    <citation type="journal article" date="2014" name="Front. Microbiol.">
        <title>High frequency of phylogenetically diverse reductive dehalogenase-homologous genes in deep subseafloor sedimentary metagenomes.</title>
        <authorList>
            <person name="Kawai M."/>
            <person name="Futagami T."/>
            <person name="Toyoda A."/>
            <person name="Takaki Y."/>
            <person name="Nishi S."/>
            <person name="Hori S."/>
            <person name="Arai W."/>
            <person name="Tsubouchi T."/>
            <person name="Morono Y."/>
            <person name="Uchiyama I."/>
            <person name="Ito T."/>
            <person name="Fujiyama A."/>
            <person name="Inagaki F."/>
            <person name="Takami H."/>
        </authorList>
    </citation>
    <scope>NUCLEOTIDE SEQUENCE</scope>
    <source>
        <strain evidence="2">Expedition CK06-06</strain>
    </source>
</reference>
<dbReference type="EMBL" id="BARS01021569">
    <property type="protein sequence ID" value="GAG05122.1"/>
    <property type="molecule type" value="Genomic_DNA"/>
</dbReference>
<dbReference type="AlphaFoldDB" id="X0V113"/>
<dbReference type="Pfam" id="PF00149">
    <property type="entry name" value="Metallophos"/>
    <property type="match status" value="1"/>
</dbReference>
<evidence type="ECO:0000313" key="2">
    <source>
        <dbReference type="EMBL" id="GAG05122.1"/>
    </source>
</evidence>
<dbReference type="InterPro" id="IPR004843">
    <property type="entry name" value="Calcineurin-like_PHP"/>
</dbReference>
<organism evidence="2">
    <name type="scientific">marine sediment metagenome</name>
    <dbReference type="NCBI Taxonomy" id="412755"/>
    <lineage>
        <taxon>unclassified sequences</taxon>
        <taxon>metagenomes</taxon>
        <taxon>ecological metagenomes</taxon>
    </lineage>
</organism>
<evidence type="ECO:0000259" key="1">
    <source>
        <dbReference type="Pfam" id="PF00149"/>
    </source>
</evidence>
<gene>
    <name evidence="2" type="ORF">S01H1_34624</name>
</gene>
<feature type="domain" description="Calcineurin-like phosphoesterase" evidence="1">
    <location>
        <begin position="7"/>
        <end position="128"/>
    </location>
</feature>
<name>X0V113_9ZZZZ</name>
<proteinExistence type="predicted"/>